<protein>
    <submittedName>
        <fullName evidence="2">Uncharacterized protein</fullName>
    </submittedName>
</protein>
<dbReference type="RefSeq" id="WP_126397499.1">
    <property type="nucleotide sequence ID" value="NZ_AP018907.1"/>
</dbReference>
<reference evidence="2 3" key="1">
    <citation type="submission" date="2018-08" db="EMBL/GenBank/DDBJ databases">
        <title>Complete genome sequencing of Blastochloris tepida GI.</title>
        <authorList>
            <person name="Tsukatani Y."/>
            <person name="Mori H."/>
        </authorList>
    </citation>
    <scope>NUCLEOTIDE SEQUENCE [LARGE SCALE GENOMIC DNA]</scope>
    <source>
        <strain evidence="2 3">GI</strain>
    </source>
</reference>
<organism evidence="2 3">
    <name type="scientific">Blastochloris tepida</name>
    <dbReference type="NCBI Taxonomy" id="2233851"/>
    <lineage>
        <taxon>Bacteria</taxon>
        <taxon>Pseudomonadati</taxon>
        <taxon>Pseudomonadota</taxon>
        <taxon>Alphaproteobacteria</taxon>
        <taxon>Hyphomicrobiales</taxon>
        <taxon>Blastochloridaceae</taxon>
        <taxon>Blastochloris</taxon>
    </lineage>
</organism>
<keyword evidence="1" id="KW-0732">Signal</keyword>
<name>A0A348FX80_9HYPH</name>
<dbReference type="Proteomes" id="UP000266934">
    <property type="component" value="Chromosome"/>
</dbReference>
<feature type="signal peptide" evidence="1">
    <location>
        <begin position="1"/>
        <end position="23"/>
    </location>
</feature>
<keyword evidence="3" id="KW-1185">Reference proteome</keyword>
<gene>
    <name evidence="2" type="ORF">BLTE_05980</name>
</gene>
<dbReference type="EMBL" id="AP018907">
    <property type="protein sequence ID" value="BBF91913.1"/>
    <property type="molecule type" value="Genomic_DNA"/>
</dbReference>
<accession>A0A348FX80</accession>
<feature type="chain" id="PRO_5016626555" evidence="1">
    <location>
        <begin position="24"/>
        <end position="66"/>
    </location>
</feature>
<dbReference type="AlphaFoldDB" id="A0A348FX80"/>
<evidence type="ECO:0000313" key="2">
    <source>
        <dbReference type="EMBL" id="BBF91913.1"/>
    </source>
</evidence>
<sequence length="66" mass="6578">MLVRCLSLLALSSTGLLALFAAAGEGPAVAVKERQVVALGLTGELPVGGQAAHRLAAIAPRAATTR</sequence>
<evidence type="ECO:0000256" key="1">
    <source>
        <dbReference type="SAM" id="SignalP"/>
    </source>
</evidence>
<evidence type="ECO:0000313" key="3">
    <source>
        <dbReference type="Proteomes" id="UP000266934"/>
    </source>
</evidence>
<dbReference type="KEGG" id="blag:BLTE_05980"/>
<proteinExistence type="predicted"/>